<dbReference type="KEGG" id="hpel:HZS54_13305"/>
<keyword evidence="1" id="KW-0472">Membrane</keyword>
<dbReference type="AlphaFoldDB" id="A0A7D5TH51"/>
<accession>A0A7D5TH51</accession>
<dbReference type="EMBL" id="CP058909">
    <property type="protein sequence ID" value="QLH82476.1"/>
    <property type="molecule type" value="Genomic_DNA"/>
</dbReference>
<gene>
    <name evidence="2" type="ORF">HZS54_13000</name>
    <name evidence="3" type="ORF">HZS54_13305</name>
</gene>
<name>A0A7D5TH51_9EURY</name>
<keyword evidence="1" id="KW-1133">Transmembrane helix</keyword>
<evidence type="ECO:0000313" key="4">
    <source>
        <dbReference type="Proteomes" id="UP000509346"/>
    </source>
</evidence>
<keyword evidence="1" id="KW-0812">Transmembrane</keyword>
<dbReference type="RefSeq" id="WP_179917571.1">
    <property type="nucleotide sequence ID" value="NZ_CP058909.1"/>
</dbReference>
<dbReference type="KEGG" id="hpel:HZS54_13000"/>
<evidence type="ECO:0000313" key="2">
    <source>
        <dbReference type="EMBL" id="QLH82476.1"/>
    </source>
</evidence>
<dbReference type="GeneID" id="56083584"/>
<protein>
    <submittedName>
        <fullName evidence="2">Uncharacterized protein</fullName>
    </submittedName>
</protein>
<proteinExistence type="predicted"/>
<evidence type="ECO:0000313" key="3">
    <source>
        <dbReference type="EMBL" id="QLH82532.1"/>
    </source>
</evidence>
<reference evidence="2 4" key="1">
    <citation type="submission" date="2020-07" db="EMBL/GenBank/DDBJ databases">
        <title>Halosimplex litoreum sp. nov. and Halosimplex rubrum sp. nov., isolated from different salt environments.</title>
        <authorList>
            <person name="Cui H."/>
        </authorList>
    </citation>
    <scope>NUCLEOTIDE SEQUENCE [LARGE SCALE GENOMIC DNA]</scope>
    <source>
        <strain evidence="2 4">R2</strain>
    </source>
</reference>
<dbReference type="EMBL" id="CP058909">
    <property type="protein sequence ID" value="QLH82532.1"/>
    <property type="molecule type" value="Genomic_DNA"/>
</dbReference>
<dbReference type="Proteomes" id="UP000509346">
    <property type="component" value="Chromosome"/>
</dbReference>
<feature type="transmembrane region" description="Helical" evidence="1">
    <location>
        <begin position="82"/>
        <end position="102"/>
    </location>
</feature>
<sequence length="103" mass="11387">MNPLRRLYNRILAESESDSEANGYLSWRGEWHAAAWGLSVGVLFALTREPAVLIAGVGWVFTRKGDAPGWLPYTRQFAKETLYVIAHSVAGVLLGLLVQAVLF</sequence>
<evidence type="ECO:0000256" key="1">
    <source>
        <dbReference type="SAM" id="Phobius"/>
    </source>
</evidence>
<keyword evidence="4" id="KW-1185">Reference proteome</keyword>
<organism evidence="2 4">
    <name type="scientific">Halosimplex pelagicum</name>
    <dbReference type="NCBI Taxonomy" id="869886"/>
    <lineage>
        <taxon>Archaea</taxon>
        <taxon>Methanobacteriati</taxon>
        <taxon>Methanobacteriota</taxon>
        <taxon>Stenosarchaea group</taxon>
        <taxon>Halobacteria</taxon>
        <taxon>Halobacteriales</taxon>
        <taxon>Haloarculaceae</taxon>
        <taxon>Halosimplex</taxon>
    </lineage>
</organism>